<keyword evidence="2" id="KW-0539">Nucleus</keyword>
<name>A0ABQ9JRI2_9CUCU</name>
<feature type="region of interest" description="Disordered" evidence="3">
    <location>
        <begin position="1286"/>
        <end position="1311"/>
    </location>
</feature>
<feature type="compositionally biased region" description="Low complexity" evidence="3">
    <location>
        <begin position="1836"/>
        <end position="1853"/>
    </location>
</feature>
<gene>
    <name evidence="6" type="ORF">NQ317_005217</name>
</gene>
<feature type="region of interest" description="Disordered" evidence="3">
    <location>
        <begin position="1817"/>
        <end position="1909"/>
    </location>
</feature>
<feature type="compositionally biased region" description="Basic and acidic residues" evidence="3">
    <location>
        <begin position="2395"/>
        <end position="2407"/>
    </location>
</feature>
<evidence type="ECO:0000259" key="5">
    <source>
        <dbReference type="Pfam" id="PF16687"/>
    </source>
</evidence>
<evidence type="ECO:0000313" key="6">
    <source>
        <dbReference type="EMBL" id="KAJ8980297.1"/>
    </source>
</evidence>
<evidence type="ECO:0008006" key="8">
    <source>
        <dbReference type="Google" id="ProtNLM"/>
    </source>
</evidence>
<feature type="compositionally biased region" description="Low complexity" evidence="3">
    <location>
        <begin position="1252"/>
        <end position="1266"/>
    </location>
</feature>
<accession>A0ABQ9JRI2</accession>
<dbReference type="PANTHER" id="PTHR21583:SF8">
    <property type="entry name" value="PROTEIN ELYS"/>
    <property type="match status" value="1"/>
</dbReference>
<proteinExistence type="predicted"/>
<feature type="region of interest" description="Disordered" evidence="3">
    <location>
        <begin position="2119"/>
        <end position="2143"/>
    </location>
</feature>
<organism evidence="6 7">
    <name type="scientific">Molorchus minor</name>
    <dbReference type="NCBI Taxonomy" id="1323400"/>
    <lineage>
        <taxon>Eukaryota</taxon>
        <taxon>Metazoa</taxon>
        <taxon>Ecdysozoa</taxon>
        <taxon>Arthropoda</taxon>
        <taxon>Hexapoda</taxon>
        <taxon>Insecta</taxon>
        <taxon>Pterygota</taxon>
        <taxon>Neoptera</taxon>
        <taxon>Endopterygota</taxon>
        <taxon>Coleoptera</taxon>
        <taxon>Polyphaga</taxon>
        <taxon>Cucujiformia</taxon>
        <taxon>Chrysomeloidea</taxon>
        <taxon>Cerambycidae</taxon>
        <taxon>Lamiinae</taxon>
        <taxon>Monochamini</taxon>
        <taxon>Molorchus</taxon>
    </lineage>
</organism>
<evidence type="ECO:0000256" key="2">
    <source>
        <dbReference type="ARBA" id="ARBA00023242"/>
    </source>
</evidence>
<feature type="region of interest" description="Disordered" evidence="3">
    <location>
        <begin position="1567"/>
        <end position="1598"/>
    </location>
</feature>
<feature type="compositionally biased region" description="Basic and acidic residues" evidence="3">
    <location>
        <begin position="1854"/>
        <end position="1864"/>
    </location>
</feature>
<feature type="compositionally biased region" description="Basic and acidic residues" evidence="3">
    <location>
        <begin position="1382"/>
        <end position="1418"/>
    </location>
</feature>
<feature type="compositionally biased region" description="Low complexity" evidence="3">
    <location>
        <begin position="2510"/>
        <end position="2519"/>
    </location>
</feature>
<keyword evidence="7" id="KW-1185">Reference proteome</keyword>
<dbReference type="InterPro" id="IPR052620">
    <property type="entry name" value="ELYS/MEL-28_NucAsmblyFactor"/>
</dbReference>
<feature type="compositionally biased region" description="Basic and acidic residues" evidence="3">
    <location>
        <begin position="2488"/>
        <end position="2507"/>
    </location>
</feature>
<feature type="compositionally biased region" description="Polar residues" evidence="3">
    <location>
        <begin position="2601"/>
        <end position="2611"/>
    </location>
</feature>
<feature type="domain" description="ELYS beta-propeller" evidence="5">
    <location>
        <begin position="7"/>
        <end position="444"/>
    </location>
</feature>
<feature type="compositionally biased region" description="Basic and acidic residues" evidence="3">
    <location>
        <begin position="2652"/>
        <end position="2666"/>
    </location>
</feature>
<dbReference type="PANTHER" id="PTHR21583">
    <property type="entry name" value="ELYS PROTEIN"/>
    <property type="match status" value="1"/>
</dbReference>
<dbReference type="Pfam" id="PF13934">
    <property type="entry name" value="ELYS"/>
    <property type="match status" value="1"/>
</dbReference>
<evidence type="ECO:0000256" key="1">
    <source>
        <dbReference type="ARBA" id="ARBA00004123"/>
    </source>
</evidence>
<comment type="caution">
    <text evidence="6">The sequence shown here is derived from an EMBL/GenBank/DDBJ whole genome shotgun (WGS) entry which is preliminary data.</text>
</comment>
<dbReference type="Pfam" id="PF16687">
    <property type="entry name" value="ELYS-bb"/>
    <property type="match status" value="1"/>
</dbReference>
<feature type="compositionally biased region" description="Low complexity" evidence="3">
    <location>
        <begin position="2529"/>
        <end position="2547"/>
    </location>
</feature>
<dbReference type="InterPro" id="IPR032040">
    <property type="entry name" value="ELYS-bb"/>
</dbReference>
<feature type="region of interest" description="Disordered" evidence="3">
    <location>
        <begin position="1251"/>
        <end position="1272"/>
    </location>
</feature>
<feature type="compositionally biased region" description="Basic and acidic residues" evidence="3">
    <location>
        <begin position="1822"/>
        <end position="1832"/>
    </location>
</feature>
<dbReference type="InterPro" id="IPR025151">
    <property type="entry name" value="ELYS_dom"/>
</dbReference>
<sequence>MSFKVTKILQFPQPISQYLPQDDPNTGSATDLPTLSGVLAETRYVWHAKGPCLEIRDARTGVKVGAWIFGSILKDSNTRVMCVDEIERPNGRLSLLAVGVECGIAGSMICIFEVFGSKVLRAIHIKEKVTTLHVVDSGYEVLNLPGPLRNFDGIVAVGTEEGNVYLIDICRQICEEALYAVTLKDELNPCQLILLTVKDISRIEYYKERSVRDGDHLAIHLNVVINSLTQHFTLKGPGGEDRIHVNREEVITSALYYCPQLTSLLVGFNFGAFQLWNLTNLKLVYTSPICKGNIPITHFALQEPADDPRAFCYIWVAYSNIELHQTGLPFAVMYSLCYDSKEYHEGYGYLYQDFQTCSVRFQVELGALDDHRTGLKPPKGGCCTGLRPICKAPAGKELYSHDATGDTLALCVISWTIWYNQNELKTNTLLFDLNQWYKEQMPDFTNWSGCSNYMLRINVSDLAAMTGRKGAPFLDVKMDKKFIGVQRLEEHFCPSALSFDLWGVRENDVVSIHSEGVQRALLAQIEAAGPLCLIRPNDVCRQIISVGLTPLFTDLSLSTSVSVEVQRETILNVSLEQQLVAWLCKCALEWANGSFSSAGCSLDFLLHWAFQRAIVLKNNCDKYCMPLFDHSQIRLDNNTSILLNSCIRQINSLCTFFSYVINKLDSFISNLETVLEQQTSLKMVSTYFEVLEWLMNVGLLPECPPSTYAAQNIDKISAPYPIQELANYYHEKRAQLCLLSKDSFASSDSLLFIDNLISNKCGAELLQKQWQEDGGSGLYPPPSLQSMLRTYLVEGADINHKHSLVIYVFLDLAMALEQNKYAPSSIIKITQAFWQLDHGDYTTAMEQLLDPFVLGDDLEPWHHAIAMRALLLQNQYNFALLYMQVRKPPVTCEKDILTAISLFIANGMLDEAFYFKNQHQNNNQERLLMHLYNECNKNDSLHVLLYRCLSTDEERTFFKYLKSVDNPTADDLQVFYYLLRSRFVEAFDTHDSSKRKKPESQGLIGQRNATKTDQIVRIFKTLLPDVNRQLVDVVRKERTNLWKEVGRPTPLSVFVHNTEEHVHYKSTLIQAALSKAKRTFSDSLDNTRIKEILTEETPFLRTPKASKAISRHPTPVITPKFIEVSESGQELDPSPAKRLKLTPRASTTSPTWSRMSSLHSKMLTPIVKRKTSIQNDQSIGSSGNICTPQSILKVRKLVCNADDPMDNTFGFEGLSRIETSPRKSALGLQPRRCLSQTHRRTQVKFDDAARFSSSLSDQSNKQSLNNTSFEEKSTLSSKDVSLMISSKNSSTSNTDEAFYSPDSSFSEAPNTQEVCTGTIKINVLREDDVTEPMVDDSKLKSRINETGDVSLGLQSPKARRSYKRSLREMSPVRSSPRLNRTIHNEKIETDIEKEPPVIDRSLDKTKTSTESDLSKEESLEPDNSSPLSQQSPRPPQKIKGRKSLSRQVLEHNTFSKILSAAPTIPLTRSETSISTEKITVTEKTEDVLEVTTMETKIECSDVSNLEHITPKSGHRRYVSSSTSKRKVFESSSLESDTSGECNMLFDSPKLPESLKISPSLIEYMKSRSSKHDNNTFNDKSMETQEEGSDNEILEKSLRRNVSSLTPKREVFERTGLESDTSGECNMFFDSPKLPENLKMSSSLLEYVKSRTSKLDNNSFKGESTKTQEENLEIQTQDQLQQKVNVEEKCSEIVADKPNKKDAEPSGDDKCEITPMEVYEDLSSGAEDIEEVLSANKRDSHSSKVYTELSNCSDNTSNELEKNIFDVSAEQSFEKAIVQDQVDQSIHPNSESFYIPESEMGFIQDQTKLDDSEITEAYFSAPVKDEPREEKQPNEVIEINTSSDSEDSSSPTETSDSRISDKSDTDADDLNISYERNIHVEEDSRSFIDSQSSRSTGGRESRSEEEYIPVEIDVNIQQEVEVNDGGELDMNEDNSSVEFMDDRQEIDDEQNEQNLEQQIEPLEVLQEVMVESVNIVVDTNEGHVLVEEAESVEIEAVQENYEPQEYDGDVQQMEESEIRSNEHELLIFAEKAQNAINPEVEIQESEVLIQESTSEDKTVTPVVTEPIKDDIEQKFMLQEPTSEDKIASDGAFEKQSDQSPDQPPLTTVNQIYVTIDRKPETKEEETNTTVNEMTDKNTSVPNEEVGKKNQATNTTLLVPAEQDISDARNLIDATAQTSQTNVKPNETILVTDRPKERKVYHPKYGAMKVVEDQTGSSISSDTTEGEALNREIVVTAQVHTPSRRKTEMPLIKRVTRRSSALLSQTAEPDILESVESPVVANVSSYDILDEEYQTTLRQTPQKKGYVSDILDDSSLVGSDDVLTPGYRTRRSKSVTLSPHRTVKTRRSLYTDDRQDFSQPSTSKDPDPEPPRNPRRTRSASVDETIPSVRKRSLRRSSTEEKSDEEVKTKVRGKASSVSQLPVISEENKANKSRPRGRASSSIDAYATTRRLTRRQASMVKGMETPSSVTAQDDSDVEKVLDVDAIDPIKLLDKEPFEGKPDPDEEKIYEQSSPSNSTVSSFTKPARRTSRSASMASDSSLPPSVSRPSTPKKTKKSVEPPSPSGVKTRSRKQSETSSVTSEKSEPHTPPKRAKKKDADDTGSGASATASTRTKGTRSRANSASSAKSDKSASPKRVTRGRRLVSAKSDLPEIVEEKSNEPVDTSDKPVRRRTRK</sequence>
<dbReference type="EMBL" id="JAPWTJ010000268">
    <property type="protein sequence ID" value="KAJ8980297.1"/>
    <property type="molecule type" value="Genomic_DNA"/>
</dbReference>
<protein>
    <recommendedName>
        <fullName evidence="8">Protein ELYS</fullName>
    </recommendedName>
</protein>
<dbReference type="Proteomes" id="UP001162164">
    <property type="component" value="Unassembled WGS sequence"/>
</dbReference>
<feature type="compositionally biased region" description="Basic and acidic residues" evidence="3">
    <location>
        <begin position="1875"/>
        <end position="1885"/>
    </location>
</feature>
<feature type="compositionally biased region" description="Low complexity" evidence="3">
    <location>
        <begin position="1886"/>
        <end position="1895"/>
    </location>
</feature>
<evidence type="ECO:0000256" key="3">
    <source>
        <dbReference type="SAM" id="MobiDB-lite"/>
    </source>
</evidence>
<comment type="subcellular location">
    <subcellularLocation>
        <location evidence="1">Nucleus</location>
    </subcellularLocation>
</comment>
<feature type="region of interest" description="Disordered" evidence="3">
    <location>
        <begin position="1331"/>
        <end position="1446"/>
    </location>
</feature>
<feature type="domain" description="ELYS-like" evidence="4">
    <location>
        <begin position="751"/>
        <end position="963"/>
    </location>
</feature>
<feature type="compositionally biased region" description="Basic and acidic residues" evidence="3">
    <location>
        <begin position="1335"/>
        <end position="1345"/>
    </location>
</feature>
<feature type="region of interest" description="Disordered" evidence="3">
    <location>
        <begin position="2313"/>
        <end position="2673"/>
    </location>
</feature>
<evidence type="ECO:0000259" key="4">
    <source>
        <dbReference type="Pfam" id="PF13934"/>
    </source>
</evidence>
<evidence type="ECO:0000313" key="7">
    <source>
        <dbReference type="Proteomes" id="UP001162164"/>
    </source>
</evidence>
<reference evidence="6" key="1">
    <citation type="journal article" date="2023" name="Insect Mol. Biol.">
        <title>Genome sequencing provides insights into the evolution of gene families encoding plant cell wall-degrading enzymes in longhorned beetles.</title>
        <authorList>
            <person name="Shin N.R."/>
            <person name="Okamura Y."/>
            <person name="Kirsch R."/>
            <person name="Pauchet Y."/>
        </authorList>
    </citation>
    <scope>NUCLEOTIDE SEQUENCE</scope>
    <source>
        <strain evidence="6">MMC_N1</strain>
    </source>
</reference>